<keyword evidence="2" id="KW-1185">Reference proteome</keyword>
<evidence type="ECO:0000313" key="2">
    <source>
        <dbReference type="Proteomes" id="UP000799118"/>
    </source>
</evidence>
<gene>
    <name evidence="1" type="ORF">BT96DRAFT_771216</name>
</gene>
<sequence>EGFVEVLNEMSEAEREQWNKDVQPVRNALNKTRKISFKIINSPTLLLPKWREQVANTDFKNRVLPRDVATRWNSTYDMLSAFLEMKQHV</sequence>
<protein>
    <submittedName>
        <fullName evidence="1">Uncharacterized protein</fullName>
    </submittedName>
</protein>
<reference evidence="1" key="1">
    <citation type="journal article" date="2019" name="Environ. Microbiol.">
        <title>Fungal ecological strategies reflected in gene transcription - a case study of two litter decomposers.</title>
        <authorList>
            <person name="Barbi F."/>
            <person name="Kohler A."/>
            <person name="Barry K."/>
            <person name="Baskaran P."/>
            <person name="Daum C."/>
            <person name="Fauchery L."/>
            <person name="Ihrmark K."/>
            <person name="Kuo A."/>
            <person name="LaButti K."/>
            <person name="Lipzen A."/>
            <person name="Morin E."/>
            <person name="Grigoriev I.V."/>
            <person name="Henrissat B."/>
            <person name="Lindahl B."/>
            <person name="Martin F."/>
        </authorList>
    </citation>
    <scope>NUCLEOTIDE SEQUENCE</scope>
    <source>
        <strain evidence="1">JB14</strain>
    </source>
</reference>
<organism evidence="1 2">
    <name type="scientific">Gymnopus androsaceus JB14</name>
    <dbReference type="NCBI Taxonomy" id="1447944"/>
    <lineage>
        <taxon>Eukaryota</taxon>
        <taxon>Fungi</taxon>
        <taxon>Dikarya</taxon>
        <taxon>Basidiomycota</taxon>
        <taxon>Agaricomycotina</taxon>
        <taxon>Agaricomycetes</taxon>
        <taxon>Agaricomycetidae</taxon>
        <taxon>Agaricales</taxon>
        <taxon>Marasmiineae</taxon>
        <taxon>Omphalotaceae</taxon>
        <taxon>Gymnopus</taxon>
    </lineage>
</organism>
<name>A0A6A4HNH0_9AGAR</name>
<dbReference type="InterPro" id="IPR012337">
    <property type="entry name" value="RNaseH-like_sf"/>
</dbReference>
<accession>A0A6A4HNH0</accession>
<dbReference type="EMBL" id="ML769467">
    <property type="protein sequence ID" value="KAE9399636.1"/>
    <property type="molecule type" value="Genomic_DNA"/>
</dbReference>
<feature type="non-terminal residue" evidence="1">
    <location>
        <position position="1"/>
    </location>
</feature>
<evidence type="ECO:0000313" key="1">
    <source>
        <dbReference type="EMBL" id="KAE9399636.1"/>
    </source>
</evidence>
<dbReference type="SUPFAM" id="SSF53098">
    <property type="entry name" value="Ribonuclease H-like"/>
    <property type="match status" value="1"/>
</dbReference>
<feature type="non-terminal residue" evidence="1">
    <location>
        <position position="89"/>
    </location>
</feature>
<dbReference type="AlphaFoldDB" id="A0A6A4HNH0"/>
<dbReference type="OrthoDB" id="3252425at2759"/>
<proteinExistence type="predicted"/>
<dbReference type="Proteomes" id="UP000799118">
    <property type="component" value="Unassembled WGS sequence"/>
</dbReference>